<sequence length="86" mass="9665">MQATRTLFVIQAWTLAAGRLASLHEALALRRRRAAARREFQALGADTLRDLALGPAEFDSCWAESHGEAAPTRRRIADPIRVERWP</sequence>
<dbReference type="EMBL" id="SMLL01000005">
    <property type="protein sequence ID" value="TFY98500.1"/>
    <property type="molecule type" value="Genomic_DNA"/>
</dbReference>
<evidence type="ECO:0008006" key="3">
    <source>
        <dbReference type="Google" id="ProtNLM"/>
    </source>
</evidence>
<proteinExistence type="predicted"/>
<dbReference type="RefSeq" id="WP_135285651.1">
    <property type="nucleotide sequence ID" value="NZ_SMLL01000005.1"/>
</dbReference>
<dbReference type="Proteomes" id="UP000297564">
    <property type="component" value="Unassembled WGS sequence"/>
</dbReference>
<protein>
    <recommendedName>
        <fullName evidence="3">DUF1127 domain-containing protein</fullName>
    </recommendedName>
</protein>
<evidence type="ECO:0000313" key="2">
    <source>
        <dbReference type="Proteomes" id="UP000297564"/>
    </source>
</evidence>
<dbReference type="OrthoDB" id="10013898at2"/>
<evidence type="ECO:0000313" key="1">
    <source>
        <dbReference type="EMBL" id="TFY98500.1"/>
    </source>
</evidence>
<organism evidence="1 2">
    <name type="scientific">Ramlibacter rhizophilus</name>
    <dbReference type="NCBI Taxonomy" id="1781167"/>
    <lineage>
        <taxon>Bacteria</taxon>
        <taxon>Pseudomonadati</taxon>
        <taxon>Pseudomonadota</taxon>
        <taxon>Betaproteobacteria</taxon>
        <taxon>Burkholderiales</taxon>
        <taxon>Comamonadaceae</taxon>
        <taxon>Ramlibacter</taxon>
    </lineage>
</organism>
<gene>
    <name evidence="1" type="ORF">EZ242_13225</name>
</gene>
<name>A0A4Z0BI98_9BURK</name>
<reference evidence="1 2" key="1">
    <citation type="submission" date="2019-03" db="EMBL/GenBank/DDBJ databases">
        <title>Ramlibacter rhizophilus CCTCC AB2015357, whole genome shotgun sequence.</title>
        <authorList>
            <person name="Zhang X."/>
            <person name="Feng G."/>
            <person name="Zhu H."/>
        </authorList>
    </citation>
    <scope>NUCLEOTIDE SEQUENCE [LARGE SCALE GENOMIC DNA]</scope>
    <source>
        <strain evidence="1 2">CCTCC AB2015357</strain>
    </source>
</reference>
<keyword evidence="2" id="KW-1185">Reference proteome</keyword>
<dbReference type="AlphaFoldDB" id="A0A4Z0BI98"/>
<accession>A0A4Z0BI98</accession>
<comment type="caution">
    <text evidence="1">The sequence shown here is derived from an EMBL/GenBank/DDBJ whole genome shotgun (WGS) entry which is preliminary data.</text>
</comment>